<dbReference type="EMBL" id="PHHE01000001">
    <property type="protein sequence ID" value="PKA71949.1"/>
    <property type="molecule type" value="Genomic_DNA"/>
</dbReference>
<keyword evidence="2" id="KW-1185">Reference proteome</keyword>
<organism evidence="1 2">
    <name type="scientific">Pseudomonas baetica</name>
    <dbReference type="NCBI Taxonomy" id="674054"/>
    <lineage>
        <taxon>Bacteria</taxon>
        <taxon>Pseudomonadati</taxon>
        <taxon>Pseudomonadota</taxon>
        <taxon>Gammaproteobacteria</taxon>
        <taxon>Pseudomonadales</taxon>
        <taxon>Pseudomonadaceae</taxon>
        <taxon>Pseudomonas</taxon>
    </lineage>
</organism>
<sequence>MSKSAAGFLILGLLSGVMHLSLFEETEISLPLIGCGCSGLMKPDTHLGENARQIEVSDDQTTSFFFR</sequence>
<gene>
    <name evidence="1" type="ORF">ATI02_4967</name>
</gene>
<evidence type="ECO:0000313" key="1">
    <source>
        <dbReference type="EMBL" id="PKA71949.1"/>
    </source>
</evidence>
<evidence type="ECO:0008006" key="3">
    <source>
        <dbReference type="Google" id="ProtNLM"/>
    </source>
</evidence>
<dbReference type="Proteomes" id="UP000232455">
    <property type="component" value="Unassembled WGS sequence"/>
</dbReference>
<proteinExistence type="predicted"/>
<dbReference type="RefSeq" id="WP_100847640.1">
    <property type="nucleotide sequence ID" value="NZ_PHHE01000001.1"/>
</dbReference>
<accession>A0ABX4Q583</accession>
<protein>
    <recommendedName>
        <fullName evidence="3">Secreted protein</fullName>
    </recommendedName>
</protein>
<comment type="caution">
    <text evidence="1">The sequence shown here is derived from an EMBL/GenBank/DDBJ whole genome shotgun (WGS) entry which is preliminary data.</text>
</comment>
<name>A0ABX4Q583_9PSED</name>
<reference evidence="1 2" key="1">
    <citation type="submission" date="2017-11" db="EMBL/GenBank/DDBJ databases">
        <title>Genome sequencing of a diverse group of Pseudomonas species.</title>
        <authorList>
            <person name="Loper J."/>
        </authorList>
    </citation>
    <scope>NUCLEOTIDE SEQUENCE [LARGE SCALE GENOMIC DNA]</scope>
    <source>
        <strain evidence="1 2">LMG 25716</strain>
    </source>
</reference>
<evidence type="ECO:0000313" key="2">
    <source>
        <dbReference type="Proteomes" id="UP000232455"/>
    </source>
</evidence>